<evidence type="ECO:0008006" key="3">
    <source>
        <dbReference type="Google" id="ProtNLM"/>
    </source>
</evidence>
<dbReference type="AlphaFoldDB" id="G8TC15"/>
<protein>
    <recommendedName>
        <fullName evidence="3">Cytochrome c domain-containing protein</fullName>
    </recommendedName>
</protein>
<accession>G8TC15</accession>
<dbReference type="eggNOG" id="COG2010">
    <property type="taxonomic scope" value="Bacteria"/>
</dbReference>
<gene>
    <name evidence="1" type="ordered locus">Niako_2978</name>
</gene>
<dbReference type="KEGG" id="nko:Niako_2978"/>
<dbReference type="HOGENOM" id="CLU_035802_0_1_10"/>
<sequence length="327" mass="36214">MNRIISVVTFFIAVIAGMAYLSVSPAYGGIDANTSALLLPKLSDYNIFSGNPQALIPGNGFQLYELATGLFTDYTEKQRLIKVPAGTAITAVNDGLPQFPNGTILVKTFYYFNDKRAPAKGKRLIETRLLIKNNNQWVAGTYVWNPEQTGATLATSGSNTPVSWIDEKATTRKISYRIPGTRDCASCHNANNTLMPIGLKVRNLNIPVVRNGHPINQLQYLHEAGVMNDVNPQQCSTLPVWQNEKYSIQDRVRAYLDVNCAHCHSDAGSCARSVVRFAWDMPLDATRITEKRNRIVSLMARGRMPRTGTTVVDSAALALIKQYFQLQ</sequence>
<dbReference type="Proteomes" id="UP000005438">
    <property type="component" value="Chromosome"/>
</dbReference>
<dbReference type="EMBL" id="CP003178">
    <property type="protein sequence ID" value="AEV99308.1"/>
    <property type="molecule type" value="Genomic_DNA"/>
</dbReference>
<dbReference type="PATRIC" id="fig|700598.3.peg.3058"/>
<proteinExistence type="predicted"/>
<evidence type="ECO:0000313" key="1">
    <source>
        <dbReference type="EMBL" id="AEV99308.1"/>
    </source>
</evidence>
<dbReference type="InterPro" id="IPR036280">
    <property type="entry name" value="Multihaem_cyt_sf"/>
</dbReference>
<name>G8TC15_NIAKG</name>
<reference evidence="1 2" key="1">
    <citation type="submission" date="2011-12" db="EMBL/GenBank/DDBJ databases">
        <title>The complete genome of Niastella koreensis GR20-10.</title>
        <authorList>
            <consortium name="US DOE Joint Genome Institute (JGI-PGF)"/>
            <person name="Lucas S."/>
            <person name="Han J."/>
            <person name="Lapidus A."/>
            <person name="Bruce D."/>
            <person name="Goodwin L."/>
            <person name="Pitluck S."/>
            <person name="Peters L."/>
            <person name="Kyrpides N."/>
            <person name="Mavromatis K."/>
            <person name="Ivanova N."/>
            <person name="Mikhailova N."/>
            <person name="Davenport K."/>
            <person name="Saunders E."/>
            <person name="Detter J.C."/>
            <person name="Tapia R."/>
            <person name="Han C."/>
            <person name="Land M."/>
            <person name="Hauser L."/>
            <person name="Markowitz V."/>
            <person name="Cheng J.-F."/>
            <person name="Hugenholtz P."/>
            <person name="Woyke T."/>
            <person name="Wu D."/>
            <person name="Tindall B."/>
            <person name="Pomrenke H."/>
            <person name="Brambilla E."/>
            <person name="Klenk H.-P."/>
            <person name="Eisen J.A."/>
        </authorList>
    </citation>
    <scope>NUCLEOTIDE SEQUENCE [LARGE SCALE GENOMIC DNA]</scope>
    <source>
        <strain evidence="2">DSM 17620 / KACC 11465 / NBRC 106392 / GR20-10</strain>
    </source>
</reference>
<dbReference type="RefSeq" id="WP_014219222.1">
    <property type="nucleotide sequence ID" value="NC_016609.1"/>
</dbReference>
<dbReference type="OrthoDB" id="338827at2"/>
<dbReference type="STRING" id="700598.Niako_2978"/>
<dbReference type="SUPFAM" id="SSF48695">
    <property type="entry name" value="Multiheme cytochromes"/>
    <property type="match status" value="1"/>
</dbReference>
<organism evidence="1 2">
    <name type="scientific">Niastella koreensis (strain DSM 17620 / KACC 11465 / NBRC 106392 / GR20-10)</name>
    <dbReference type="NCBI Taxonomy" id="700598"/>
    <lineage>
        <taxon>Bacteria</taxon>
        <taxon>Pseudomonadati</taxon>
        <taxon>Bacteroidota</taxon>
        <taxon>Chitinophagia</taxon>
        <taxon>Chitinophagales</taxon>
        <taxon>Chitinophagaceae</taxon>
        <taxon>Niastella</taxon>
    </lineage>
</organism>
<evidence type="ECO:0000313" key="2">
    <source>
        <dbReference type="Proteomes" id="UP000005438"/>
    </source>
</evidence>